<dbReference type="EMBL" id="BAAABY010000043">
    <property type="protein sequence ID" value="GAA0485056.1"/>
    <property type="molecule type" value="Genomic_DNA"/>
</dbReference>
<evidence type="ECO:0000256" key="1">
    <source>
        <dbReference type="ARBA" id="ARBA00004651"/>
    </source>
</evidence>
<dbReference type="InterPro" id="IPR011701">
    <property type="entry name" value="MFS"/>
</dbReference>
<feature type="transmembrane region" description="Helical" evidence="7">
    <location>
        <begin position="100"/>
        <end position="119"/>
    </location>
</feature>
<feature type="domain" description="Major facilitator superfamily (MFS) profile" evidence="8">
    <location>
        <begin position="34"/>
        <end position="534"/>
    </location>
</feature>
<feature type="transmembrane region" description="Helical" evidence="7">
    <location>
        <begin position="419"/>
        <end position="439"/>
    </location>
</feature>
<feature type="transmembrane region" description="Helical" evidence="7">
    <location>
        <begin position="187"/>
        <end position="207"/>
    </location>
</feature>
<dbReference type="InterPro" id="IPR005829">
    <property type="entry name" value="Sugar_transporter_CS"/>
</dbReference>
<evidence type="ECO:0000256" key="4">
    <source>
        <dbReference type="ARBA" id="ARBA00022989"/>
    </source>
</evidence>
<evidence type="ECO:0000256" key="2">
    <source>
        <dbReference type="ARBA" id="ARBA00022448"/>
    </source>
</evidence>
<feature type="compositionally biased region" description="Low complexity" evidence="6">
    <location>
        <begin position="306"/>
        <end position="333"/>
    </location>
</feature>
<feature type="transmembrane region" description="Helical" evidence="7">
    <location>
        <begin position="390"/>
        <end position="412"/>
    </location>
</feature>
<organism evidence="9 10">
    <name type="scientific">Streptomyces olivaceiscleroticus</name>
    <dbReference type="NCBI Taxonomy" id="68245"/>
    <lineage>
        <taxon>Bacteria</taxon>
        <taxon>Bacillati</taxon>
        <taxon>Actinomycetota</taxon>
        <taxon>Actinomycetes</taxon>
        <taxon>Kitasatosporales</taxon>
        <taxon>Streptomycetaceae</taxon>
        <taxon>Streptomyces</taxon>
    </lineage>
</organism>
<dbReference type="RefSeq" id="WP_346098219.1">
    <property type="nucleotide sequence ID" value="NZ_BAAABY010000043.1"/>
</dbReference>
<feature type="transmembrane region" description="Helical" evidence="7">
    <location>
        <begin position="508"/>
        <end position="530"/>
    </location>
</feature>
<accession>A0ABN1AW24</accession>
<keyword evidence="2" id="KW-0813">Transport</keyword>
<evidence type="ECO:0000256" key="7">
    <source>
        <dbReference type="SAM" id="Phobius"/>
    </source>
</evidence>
<dbReference type="PROSITE" id="PS50850">
    <property type="entry name" value="MFS"/>
    <property type="match status" value="1"/>
</dbReference>
<keyword evidence="10" id="KW-1185">Reference proteome</keyword>
<feature type="transmembrane region" description="Helical" evidence="7">
    <location>
        <begin position="32"/>
        <end position="56"/>
    </location>
</feature>
<evidence type="ECO:0000313" key="9">
    <source>
        <dbReference type="EMBL" id="GAA0485056.1"/>
    </source>
</evidence>
<sequence>MSLDASPGRDTDALRAGIAARFERLPLSRWHVTVRIVIGVVTFFEAFDQLLIAYAMPELRQEWHLTDGDATAVLTIGSLGMLIGALFSGRMADRIGRVKIIAICIGVSGLASLALAASPSASPFMLLRFVQGLAIGGEVPVAATFISEITRSFKRGRFVLLYELVFPAGLTLGALAAAWIVPALGWRWMYVVAAVPGLLCVLVQRTVPESPRWLADRGRLREAAATMDLIEAKVVAATGAPLPPVPALTGTPAPARTATSEPAAAPTTATGTPEPAAMPASTTAGAPEPGAAPASTATGTPGPGAVGVSASASSPGRSTRSGRATAPATPATPAEAAATGVKGLFTGRYRRRTLVIGTLWFTGYFVNYGITSWLPTIYGKQYGLSLSDALLYSTVTSVAGFLGCLLVALTVDVIGRRKVFAVFLGGAAALLIVLAALGARTPVQVLVWTSLAAVCFFGANICLYLYTPELYPTRMRALGCSVGGALNRLGVILGPVLVGAIYAGGGKVSAVFLTLGGVALVGALAAAFFAEETTDQPLEKVSP</sequence>
<evidence type="ECO:0000256" key="3">
    <source>
        <dbReference type="ARBA" id="ARBA00022692"/>
    </source>
</evidence>
<feature type="transmembrane region" description="Helical" evidence="7">
    <location>
        <begin position="158"/>
        <end position="181"/>
    </location>
</feature>
<dbReference type="SUPFAM" id="SSF103473">
    <property type="entry name" value="MFS general substrate transporter"/>
    <property type="match status" value="1"/>
</dbReference>
<gene>
    <name evidence="9" type="ORF">GCM10010361_57430</name>
</gene>
<dbReference type="PANTHER" id="PTHR23511">
    <property type="entry name" value="SYNAPTIC VESICLE GLYCOPROTEIN 2"/>
    <property type="match status" value="1"/>
</dbReference>
<dbReference type="InterPro" id="IPR036259">
    <property type="entry name" value="MFS_trans_sf"/>
</dbReference>
<dbReference type="PROSITE" id="PS00217">
    <property type="entry name" value="SUGAR_TRANSPORT_2"/>
    <property type="match status" value="1"/>
</dbReference>
<feature type="transmembrane region" description="Helical" evidence="7">
    <location>
        <begin position="68"/>
        <end position="88"/>
    </location>
</feature>
<dbReference type="InterPro" id="IPR020846">
    <property type="entry name" value="MFS_dom"/>
</dbReference>
<protein>
    <recommendedName>
        <fullName evidence="8">Major facilitator superfamily (MFS) profile domain-containing protein</fullName>
    </recommendedName>
</protein>
<proteinExistence type="predicted"/>
<dbReference type="PANTHER" id="PTHR23511:SF34">
    <property type="entry name" value="SYNAPTIC VESICLE GLYCOPROTEIN 2"/>
    <property type="match status" value="1"/>
</dbReference>
<evidence type="ECO:0000256" key="5">
    <source>
        <dbReference type="ARBA" id="ARBA00023136"/>
    </source>
</evidence>
<feature type="transmembrane region" description="Helical" evidence="7">
    <location>
        <begin position="445"/>
        <end position="466"/>
    </location>
</feature>
<feature type="region of interest" description="Disordered" evidence="6">
    <location>
        <begin position="241"/>
        <end position="333"/>
    </location>
</feature>
<dbReference type="Pfam" id="PF07690">
    <property type="entry name" value="MFS_1"/>
    <property type="match status" value="1"/>
</dbReference>
<keyword evidence="5 7" id="KW-0472">Membrane</keyword>
<feature type="transmembrane region" description="Helical" evidence="7">
    <location>
        <begin position="353"/>
        <end position="370"/>
    </location>
</feature>
<keyword evidence="4 7" id="KW-1133">Transmembrane helix</keyword>
<dbReference type="Proteomes" id="UP001500909">
    <property type="component" value="Unassembled WGS sequence"/>
</dbReference>
<name>A0ABN1AW24_9ACTN</name>
<dbReference type="Gene3D" id="1.20.1250.20">
    <property type="entry name" value="MFS general substrate transporter like domains"/>
    <property type="match status" value="1"/>
</dbReference>
<comment type="subcellular location">
    <subcellularLocation>
        <location evidence="1">Cell membrane</location>
        <topology evidence="1">Multi-pass membrane protein</topology>
    </subcellularLocation>
</comment>
<dbReference type="CDD" id="cd17316">
    <property type="entry name" value="MFS_SV2_like"/>
    <property type="match status" value="1"/>
</dbReference>
<feature type="compositionally biased region" description="Low complexity" evidence="6">
    <location>
        <begin position="251"/>
        <end position="300"/>
    </location>
</feature>
<feature type="transmembrane region" description="Helical" evidence="7">
    <location>
        <begin position="125"/>
        <end position="146"/>
    </location>
</feature>
<keyword evidence="3 7" id="KW-0812">Transmembrane</keyword>
<evidence type="ECO:0000256" key="6">
    <source>
        <dbReference type="SAM" id="MobiDB-lite"/>
    </source>
</evidence>
<reference evidence="9 10" key="1">
    <citation type="journal article" date="2019" name="Int. J. Syst. Evol. Microbiol.">
        <title>The Global Catalogue of Microorganisms (GCM) 10K type strain sequencing project: providing services to taxonomists for standard genome sequencing and annotation.</title>
        <authorList>
            <consortium name="The Broad Institute Genomics Platform"/>
            <consortium name="The Broad Institute Genome Sequencing Center for Infectious Disease"/>
            <person name="Wu L."/>
            <person name="Ma J."/>
        </authorList>
    </citation>
    <scope>NUCLEOTIDE SEQUENCE [LARGE SCALE GENOMIC DNA]</scope>
    <source>
        <strain evidence="9 10">JCM 4805</strain>
    </source>
</reference>
<evidence type="ECO:0000259" key="8">
    <source>
        <dbReference type="PROSITE" id="PS50850"/>
    </source>
</evidence>
<comment type="caution">
    <text evidence="9">The sequence shown here is derived from an EMBL/GenBank/DDBJ whole genome shotgun (WGS) entry which is preliminary data.</text>
</comment>
<feature type="transmembrane region" description="Helical" evidence="7">
    <location>
        <begin position="478"/>
        <end position="502"/>
    </location>
</feature>
<evidence type="ECO:0000313" key="10">
    <source>
        <dbReference type="Proteomes" id="UP001500909"/>
    </source>
</evidence>